<comment type="caution">
    <text evidence="1">The sequence shown here is derived from an EMBL/GenBank/DDBJ whole genome shotgun (WGS) entry which is preliminary data.</text>
</comment>
<evidence type="ECO:0000313" key="1">
    <source>
        <dbReference type="EMBL" id="KAG0423996.1"/>
    </source>
</evidence>
<evidence type="ECO:0000313" key="2">
    <source>
        <dbReference type="Proteomes" id="UP000805193"/>
    </source>
</evidence>
<organism evidence="1 2">
    <name type="scientific">Ixodes persulcatus</name>
    <name type="common">Taiga tick</name>
    <dbReference type="NCBI Taxonomy" id="34615"/>
    <lineage>
        <taxon>Eukaryota</taxon>
        <taxon>Metazoa</taxon>
        <taxon>Ecdysozoa</taxon>
        <taxon>Arthropoda</taxon>
        <taxon>Chelicerata</taxon>
        <taxon>Arachnida</taxon>
        <taxon>Acari</taxon>
        <taxon>Parasitiformes</taxon>
        <taxon>Ixodida</taxon>
        <taxon>Ixodoidea</taxon>
        <taxon>Ixodidae</taxon>
        <taxon>Ixodinae</taxon>
        <taxon>Ixodes</taxon>
    </lineage>
</organism>
<proteinExistence type="predicted"/>
<keyword evidence="2" id="KW-1185">Reference proteome</keyword>
<accession>A0AC60PSX8</accession>
<dbReference type="EMBL" id="JABSTQ010010029">
    <property type="protein sequence ID" value="KAG0423996.1"/>
    <property type="molecule type" value="Genomic_DNA"/>
</dbReference>
<reference evidence="1 2" key="1">
    <citation type="journal article" date="2020" name="Cell">
        <title>Large-Scale Comparative Analyses of Tick Genomes Elucidate Their Genetic Diversity and Vector Capacities.</title>
        <authorList>
            <consortium name="Tick Genome and Microbiome Consortium (TIGMIC)"/>
            <person name="Jia N."/>
            <person name="Wang J."/>
            <person name="Shi W."/>
            <person name="Du L."/>
            <person name="Sun Y."/>
            <person name="Zhan W."/>
            <person name="Jiang J.F."/>
            <person name="Wang Q."/>
            <person name="Zhang B."/>
            <person name="Ji P."/>
            <person name="Bell-Sakyi L."/>
            <person name="Cui X.M."/>
            <person name="Yuan T.T."/>
            <person name="Jiang B.G."/>
            <person name="Yang W.F."/>
            <person name="Lam T.T."/>
            <person name="Chang Q.C."/>
            <person name="Ding S.J."/>
            <person name="Wang X.J."/>
            <person name="Zhu J.G."/>
            <person name="Ruan X.D."/>
            <person name="Zhao L."/>
            <person name="Wei J.T."/>
            <person name="Ye R.Z."/>
            <person name="Que T.C."/>
            <person name="Du C.H."/>
            <person name="Zhou Y.H."/>
            <person name="Cheng J.X."/>
            <person name="Dai P.F."/>
            <person name="Guo W.B."/>
            <person name="Han X.H."/>
            <person name="Huang E.J."/>
            <person name="Li L.F."/>
            <person name="Wei W."/>
            <person name="Gao Y.C."/>
            <person name="Liu J.Z."/>
            <person name="Shao H.Z."/>
            <person name="Wang X."/>
            <person name="Wang C.C."/>
            <person name="Yang T.C."/>
            <person name="Huo Q.B."/>
            <person name="Li W."/>
            <person name="Chen H.Y."/>
            <person name="Chen S.E."/>
            <person name="Zhou L.G."/>
            <person name="Ni X.B."/>
            <person name="Tian J.H."/>
            <person name="Sheng Y."/>
            <person name="Liu T."/>
            <person name="Pan Y.S."/>
            <person name="Xia L.Y."/>
            <person name="Li J."/>
            <person name="Zhao F."/>
            <person name="Cao W.C."/>
        </authorList>
    </citation>
    <scope>NUCLEOTIDE SEQUENCE [LARGE SCALE GENOMIC DNA]</scope>
    <source>
        <strain evidence="1">Iper-2018</strain>
    </source>
</reference>
<name>A0AC60PSX8_IXOPE</name>
<gene>
    <name evidence="1" type="ORF">HPB47_000251</name>
</gene>
<dbReference type="Proteomes" id="UP000805193">
    <property type="component" value="Unassembled WGS sequence"/>
</dbReference>
<sequence>MHRVSICEHRRKTDGSETGAFIAVFLMCMAFCGLLIAFLLFLFHNKSSRCAQPLVVKLQGSERSMQKSMVSESNGTCDNKLPQAWYRFEGPYGSRMPETPASPGMCNTMVPFWFYGKHPEYPSKPMPAVACGATEENACRYYANIRVQNCGTYMAYYLQPLPRCFMAYCVGTNDNAWALARDQSELSWVPPMSLDLTMKKVHSHINVVVKKESSELDE</sequence>
<protein>
    <submittedName>
        <fullName evidence="1">Uncharacterized protein</fullName>
    </submittedName>
</protein>